<dbReference type="AlphaFoldDB" id="W8F4R6"/>
<dbReference type="Proteomes" id="UP000019423">
    <property type="component" value="Chromosome"/>
</dbReference>
<feature type="transmembrane region" description="Helical" evidence="1">
    <location>
        <begin position="6"/>
        <end position="22"/>
    </location>
</feature>
<protein>
    <submittedName>
        <fullName evidence="2">Uncharacterized protein</fullName>
    </submittedName>
</protein>
<gene>
    <name evidence="2" type="ORF">Hsw_2006</name>
</gene>
<keyword evidence="1" id="KW-0812">Transmembrane</keyword>
<feature type="transmembrane region" description="Helical" evidence="1">
    <location>
        <begin position="34"/>
        <end position="53"/>
    </location>
</feature>
<dbReference type="EMBL" id="CP007145">
    <property type="protein sequence ID" value="AHJ97601.1"/>
    <property type="molecule type" value="Genomic_DNA"/>
</dbReference>
<feature type="transmembrane region" description="Helical" evidence="1">
    <location>
        <begin position="59"/>
        <end position="80"/>
    </location>
</feature>
<dbReference type="STRING" id="1227739.Hsw_2006"/>
<dbReference type="OrthoDB" id="9834337at2"/>
<evidence type="ECO:0000313" key="2">
    <source>
        <dbReference type="EMBL" id="AHJ97601.1"/>
    </source>
</evidence>
<evidence type="ECO:0000313" key="3">
    <source>
        <dbReference type="Proteomes" id="UP000019423"/>
    </source>
</evidence>
<keyword evidence="3" id="KW-1185">Reference proteome</keyword>
<organism evidence="2 3">
    <name type="scientific">Hymenobacter swuensis DY53</name>
    <dbReference type="NCBI Taxonomy" id="1227739"/>
    <lineage>
        <taxon>Bacteria</taxon>
        <taxon>Pseudomonadati</taxon>
        <taxon>Bacteroidota</taxon>
        <taxon>Cytophagia</taxon>
        <taxon>Cytophagales</taxon>
        <taxon>Hymenobacteraceae</taxon>
        <taxon>Hymenobacter</taxon>
    </lineage>
</organism>
<accession>W8F4R6</accession>
<dbReference type="KEGG" id="hsw:Hsw_2006"/>
<keyword evidence="1" id="KW-0472">Membrane</keyword>
<proteinExistence type="predicted"/>
<name>W8F4R6_9BACT</name>
<keyword evidence="1" id="KW-1133">Transmembrane helix</keyword>
<sequence>MEAAISLFLVGFYGCVAGLTRIRLLRQKPQLLRLVHWSSWGFSLLLAAVYAGGKISLRGQWFEILPVAVALVAAGSYFLLRRKQMGWAGKLYFGTCTYYPILLAGAFLFDRIFFLVVSAPVFALLPQTDMYRHSAYTFRSASTPLGPPRVALVTACAGLFERHNGTCVDLEAAQFTALDSAVAIQLLPSPHRDTTIVLISTQSRQFKTQFAQ</sequence>
<dbReference type="HOGENOM" id="CLU_1298383_0_0_10"/>
<dbReference type="PATRIC" id="fig|1227739.3.peg.2220"/>
<reference evidence="2 3" key="1">
    <citation type="submission" date="2014-01" db="EMBL/GenBank/DDBJ databases">
        <title>Complete genome sequence of ionizing-radiation resistance bacterium Hymenobacter swuensis DY53.</title>
        <authorList>
            <person name="Jung J.-H."/>
            <person name="Jeong S.-W."/>
            <person name="Joe M.-H."/>
            <person name="Cho y.-j."/>
            <person name="Kim M.-K."/>
            <person name="Lim S.-Y."/>
        </authorList>
    </citation>
    <scope>NUCLEOTIDE SEQUENCE [LARGE SCALE GENOMIC DNA]</scope>
    <source>
        <strain evidence="2 3">DY53</strain>
    </source>
</reference>
<evidence type="ECO:0000256" key="1">
    <source>
        <dbReference type="SAM" id="Phobius"/>
    </source>
</evidence>